<evidence type="ECO:0000313" key="2">
    <source>
        <dbReference type="Proteomes" id="UP000244905"/>
    </source>
</evidence>
<dbReference type="RefSeq" id="WP_107031807.1">
    <property type="nucleotide sequence ID" value="NZ_PUEC01000008.1"/>
</dbReference>
<dbReference type="AlphaFoldDB" id="A0A2V1IKX2"/>
<name>A0A2V1IKX2_9BACT</name>
<dbReference type="Proteomes" id="UP000244905">
    <property type="component" value="Unassembled WGS sequence"/>
</dbReference>
<dbReference type="GeneID" id="82525661"/>
<protein>
    <recommendedName>
        <fullName evidence="3">Lipocalin-like domain-containing protein</fullName>
    </recommendedName>
</protein>
<evidence type="ECO:0008006" key="3">
    <source>
        <dbReference type="Google" id="ProtNLM"/>
    </source>
</evidence>
<proteinExistence type="predicted"/>
<gene>
    <name evidence="1" type="ORF">C5O23_04790</name>
</gene>
<evidence type="ECO:0000313" key="1">
    <source>
        <dbReference type="EMBL" id="PWB02957.1"/>
    </source>
</evidence>
<keyword evidence="2" id="KW-1185">Reference proteome</keyword>
<accession>A0A2V1IKX2</accession>
<dbReference type="PROSITE" id="PS51257">
    <property type="entry name" value="PROKAR_LIPOPROTEIN"/>
    <property type="match status" value="1"/>
</dbReference>
<comment type="caution">
    <text evidence="1">The sequence shown here is derived from an EMBL/GenBank/DDBJ whole genome shotgun (WGS) entry which is preliminary data.</text>
</comment>
<sequence>MRNLLLTLLIATTFALVSCSDSKNDEPGVAGGSDEKFVGTWRIETVDDNGRPVVTIVDLNSNNSASVTAYTCKTNPCVMDFRETDNGTWEYSPDLNWLKISYKSVFEVVAWGIHENVTFNGSDQFSARNVGIEKTFVWKRSSPMEAKRFSGQYGYWKVKSFSGILRSRSFIGVDPDTDRYIWRRLDLKG</sequence>
<dbReference type="EMBL" id="PUEC01000008">
    <property type="protein sequence ID" value="PWB02957.1"/>
    <property type="molecule type" value="Genomic_DNA"/>
</dbReference>
<reference evidence="2" key="1">
    <citation type="submission" date="2018-02" db="EMBL/GenBank/DDBJ databases">
        <authorList>
            <person name="Clavel T."/>
            <person name="Strowig T."/>
        </authorList>
    </citation>
    <scope>NUCLEOTIDE SEQUENCE [LARGE SCALE GENOMIC DNA]</scope>
    <source>
        <strain evidence="2">DSM 103720</strain>
    </source>
</reference>
<organism evidence="1 2">
    <name type="scientific">Duncaniella muris</name>
    <dbReference type="NCBI Taxonomy" id="2094150"/>
    <lineage>
        <taxon>Bacteria</taxon>
        <taxon>Pseudomonadati</taxon>
        <taxon>Bacteroidota</taxon>
        <taxon>Bacteroidia</taxon>
        <taxon>Bacteroidales</taxon>
        <taxon>Muribaculaceae</taxon>
        <taxon>Duncaniella</taxon>
    </lineage>
</organism>